<feature type="transmembrane region" description="Helical" evidence="1">
    <location>
        <begin position="78"/>
        <end position="97"/>
    </location>
</feature>
<sequence>MATTTEPPGNIKSFAIFGGYMATALLLTLRCISIIRQQSRHNIAGSLKAPASKDQQQQQQQVVTTTNPLSHAQLRRRVWIFSLLAAASLSTTWYYMFAFFAHSYRDWAATRGIPVSGTSASDLQLGAWLRDTSLFSQAWASAMATPPRVWWTQQIFGFCSLWTLILATEGSLRTGTAPAGRSSILTLWPFILLGQIVAISFAANLSFLAILLSGPRVLPKPLTGRAKWNANSRIVDPATFTGYAIVGLTFASVAATLPSGTGDEEKAGGGAASMMSSPAFLPLLLTPHVLAFAPLLLRKYIRSAAQLAQPSLVAVVMAILLQTRTTGSVLEQATAAGGAAGGGSVAVGGGMAHIRAAFGEHPAVSSVGWDVVLCWVSFTCWALLRD</sequence>
<keyword evidence="3" id="KW-1185">Reference proteome</keyword>
<evidence type="ECO:0000313" key="3">
    <source>
        <dbReference type="Proteomes" id="UP000070501"/>
    </source>
</evidence>
<accession>A0A136IUM8</accession>
<dbReference type="Proteomes" id="UP000070501">
    <property type="component" value="Unassembled WGS sequence"/>
</dbReference>
<keyword evidence="1" id="KW-0472">Membrane</keyword>
<reference evidence="3" key="1">
    <citation type="submission" date="2016-02" db="EMBL/GenBank/DDBJ databases">
        <title>Draft genome sequence of Microdochium bolleyi, a fungal endophyte of beachgrass.</title>
        <authorList>
            <consortium name="DOE Joint Genome Institute"/>
            <person name="David A.S."/>
            <person name="May G."/>
            <person name="Haridas S."/>
            <person name="Lim J."/>
            <person name="Wang M."/>
            <person name="Labutti K."/>
            <person name="Lipzen A."/>
            <person name="Barry K."/>
            <person name="Grigoriev I.V."/>
        </authorList>
    </citation>
    <scope>NUCLEOTIDE SEQUENCE [LARGE SCALE GENOMIC DNA]</scope>
    <source>
        <strain evidence="3">J235TASD1</strain>
    </source>
</reference>
<organism evidence="2 3">
    <name type="scientific">Microdochium bolleyi</name>
    <dbReference type="NCBI Taxonomy" id="196109"/>
    <lineage>
        <taxon>Eukaryota</taxon>
        <taxon>Fungi</taxon>
        <taxon>Dikarya</taxon>
        <taxon>Ascomycota</taxon>
        <taxon>Pezizomycotina</taxon>
        <taxon>Sordariomycetes</taxon>
        <taxon>Xylariomycetidae</taxon>
        <taxon>Xylariales</taxon>
        <taxon>Microdochiaceae</taxon>
        <taxon>Microdochium</taxon>
    </lineage>
</organism>
<gene>
    <name evidence="2" type="ORF">Micbo1qcDRAFT_235894</name>
</gene>
<keyword evidence="1" id="KW-0812">Transmembrane</keyword>
<feature type="transmembrane region" description="Helical" evidence="1">
    <location>
        <begin position="187"/>
        <end position="212"/>
    </location>
</feature>
<dbReference type="InParanoid" id="A0A136IUM8"/>
<feature type="transmembrane region" description="Helical" evidence="1">
    <location>
        <begin position="279"/>
        <end position="297"/>
    </location>
</feature>
<protein>
    <submittedName>
        <fullName evidence="2">Uncharacterized protein</fullName>
    </submittedName>
</protein>
<dbReference type="OrthoDB" id="2126185at2759"/>
<feature type="transmembrane region" description="Helical" evidence="1">
    <location>
        <begin position="240"/>
        <end position="258"/>
    </location>
</feature>
<name>A0A136IUM8_9PEZI</name>
<feature type="transmembrane region" description="Helical" evidence="1">
    <location>
        <begin position="14"/>
        <end position="32"/>
    </location>
</feature>
<keyword evidence="1" id="KW-1133">Transmembrane helix</keyword>
<dbReference type="EMBL" id="KQ964258">
    <property type="protein sequence ID" value="KXJ88612.1"/>
    <property type="molecule type" value="Genomic_DNA"/>
</dbReference>
<evidence type="ECO:0000256" key="1">
    <source>
        <dbReference type="SAM" id="Phobius"/>
    </source>
</evidence>
<evidence type="ECO:0000313" key="2">
    <source>
        <dbReference type="EMBL" id="KXJ88612.1"/>
    </source>
</evidence>
<proteinExistence type="predicted"/>
<dbReference type="AlphaFoldDB" id="A0A136IUM8"/>